<organism evidence="2 3">
    <name type="scientific">Gaoshiqia sediminis</name>
    <dbReference type="NCBI Taxonomy" id="2986998"/>
    <lineage>
        <taxon>Bacteria</taxon>
        <taxon>Pseudomonadati</taxon>
        <taxon>Bacteroidota</taxon>
        <taxon>Bacteroidia</taxon>
        <taxon>Marinilabiliales</taxon>
        <taxon>Prolixibacteraceae</taxon>
        <taxon>Gaoshiqia</taxon>
    </lineage>
</organism>
<keyword evidence="1" id="KW-0732">Signal</keyword>
<dbReference type="PANTHER" id="PTHR45632">
    <property type="entry name" value="LD33804P"/>
    <property type="match status" value="1"/>
</dbReference>
<evidence type="ECO:0000256" key="1">
    <source>
        <dbReference type="SAM" id="SignalP"/>
    </source>
</evidence>
<feature type="chain" id="PRO_5041311532" evidence="1">
    <location>
        <begin position="24"/>
        <end position="347"/>
    </location>
</feature>
<dbReference type="SMART" id="SM00612">
    <property type="entry name" value="Kelch"/>
    <property type="match status" value="3"/>
</dbReference>
<reference evidence="2" key="1">
    <citation type="submission" date="2022-10" db="EMBL/GenBank/DDBJ databases">
        <title>Gaoshiqiia sediminis gen. nov., sp. nov., isolated from coastal sediment.</title>
        <authorList>
            <person name="Yu W.X."/>
            <person name="Mu D.S."/>
            <person name="Du J.Z."/>
            <person name="Liang Y.Q."/>
        </authorList>
    </citation>
    <scope>NUCLEOTIDE SEQUENCE</scope>
    <source>
        <strain evidence="2">A06</strain>
    </source>
</reference>
<gene>
    <name evidence="2" type="ORF">N2K84_05205</name>
</gene>
<name>A0AA42C4T5_9BACT</name>
<evidence type="ECO:0000313" key="3">
    <source>
        <dbReference type="Proteomes" id="UP001163821"/>
    </source>
</evidence>
<dbReference type="EMBL" id="JAPAAF010000005">
    <property type="protein sequence ID" value="MCW0482118.1"/>
    <property type="molecule type" value="Genomic_DNA"/>
</dbReference>
<evidence type="ECO:0000313" key="2">
    <source>
        <dbReference type="EMBL" id="MCW0482118.1"/>
    </source>
</evidence>
<accession>A0AA42C4T5</accession>
<feature type="signal peptide" evidence="1">
    <location>
        <begin position="1"/>
        <end position="23"/>
    </location>
</feature>
<dbReference type="Proteomes" id="UP001163821">
    <property type="component" value="Unassembled WGS sequence"/>
</dbReference>
<dbReference type="InterPro" id="IPR006652">
    <property type="entry name" value="Kelch_1"/>
</dbReference>
<dbReference type="PANTHER" id="PTHR45632:SF5">
    <property type="entry name" value="KELCH-LIKE PROTEIN 22"/>
    <property type="match status" value="1"/>
</dbReference>
<dbReference type="Pfam" id="PF24681">
    <property type="entry name" value="Kelch_KLHDC2_KLHL20_DRC7"/>
    <property type="match status" value="1"/>
</dbReference>
<dbReference type="AlphaFoldDB" id="A0AA42C4T5"/>
<dbReference type="Gene3D" id="2.120.10.80">
    <property type="entry name" value="Kelch-type beta propeller"/>
    <property type="match status" value="2"/>
</dbReference>
<dbReference type="Pfam" id="PF01344">
    <property type="entry name" value="Kelch_1"/>
    <property type="match status" value="1"/>
</dbReference>
<dbReference type="RefSeq" id="WP_282590726.1">
    <property type="nucleotide sequence ID" value="NZ_JAPAAF010000005.1"/>
</dbReference>
<dbReference type="SUPFAM" id="SSF117281">
    <property type="entry name" value="Kelch motif"/>
    <property type="match status" value="2"/>
</dbReference>
<proteinExistence type="predicted"/>
<comment type="caution">
    <text evidence="2">The sequence shown here is derived from an EMBL/GenBank/DDBJ whole genome shotgun (WGS) entry which is preliminary data.</text>
</comment>
<keyword evidence="3" id="KW-1185">Reference proteome</keyword>
<dbReference type="InterPro" id="IPR015915">
    <property type="entry name" value="Kelch-typ_b-propeller"/>
</dbReference>
<sequence length="347" mass="38597">MIQKKFFVNNLSFRMLKFVIALAILLPFVACNGGSDDEELVGNWVRLSSFDGNARAEAVVATVEDYAYVGTGYNGEDRLKDFWRYDPENNHWTRIADFGGSGRTGAVAFEAGGKLFVGTGYDGTNRLNDFWKYDPATDVWTQVSSFPGSERHGAVAFSIDGIGYVGTGFDGNYLKDFYSYNPATDEWNIVLGYSGEKRRDAMAFVIDGKAYVVGGLNSGTFENDFYSYDPTSGTSGTWTKLAKISDATSESFDDEYSIVRNNGVAFVMNGKGYITTGGKSSTGTDVWEYNPTTDRWQEKQEFEGAARMESVAFSINDIGYLALGRNSGYYFDDLYRFEPNSEYNEED</sequence>
<protein>
    <submittedName>
        <fullName evidence="2">Galactose oxidase</fullName>
    </submittedName>
</protein>